<feature type="chain" id="PRO_5047114802" evidence="1">
    <location>
        <begin position="24"/>
        <end position="139"/>
    </location>
</feature>
<keyword evidence="1" id="KW-0732">Signal</keyword>
<keyword evidence="3" id="KW-1185">Reference proteome</keyword>
<protein>
    <submittedName>
        <fullName evidence="2">Uncharacterized protein</fullName>
    </submittedName>
</protein>
<dbReference type="RefSeq" id="WP_231326697.1">
    <property type="nucleotide sequence ID" value="NZ_CP088156.1"/>
</dbReference>
<proteinExistence type="predicted"/>
<name>A0ABY3RKT1_9BRAD</name>
<dbReference type="EMBL" id="CP088156">
    <property type="protein sequence ID" value="UFZ07244.1"/>
    <property type="molecule type" value="Genomic_DNA"/>
</dbReference>
<gene>
    <name evidence="2" type="ORF">LQG66_13450</name>
</gene>
<dbReference type="Proteomes" id="UP001431010">
    <property type="component" value="Chromosome"/>
</dbReference>
<evidence type="ECO:0000313" key="2">
    <source>
        <dbReference type="EMBL" id="UFZ07244.1"/>
    </source>
</evidence>
<reference evidence="2" key="1">
    <citation type="journal article" date="2024" name="Antonie Van Leeuwenhoek">
        <title>Bradyrhizobium ontarionense sp. nov., a novel bacterial symbiont isolated from Aeschynomene indica (Indian jointvetch), harbours photosynthesis, nitrogen fixation and nitrous oxide (N2O) reductase genes.</title>
        <authorList>
            <person name="Bromfield E.S.P."/>
            <person name="Cloutier S."/>
        </authorList>
    </citation>
    <scope>NUCLEOTIDE SEQUENCE</scope>
    <source>
        <strain evidence="2">A19</strain>
    </source>
</reference>
<evidence type="ECO:0000256" key="1">
    <source>
        <dbReference type="SAM" id="SignalP"/>
    </source>
</evidence>
<sequence length="139" mass="14876">MVLKAFVGTIACAVLFAGGEAMAGAYQPGDFLKLDLSKAVLSPELLGPEAHFEPVPIEARTDRPVVAARPAPRSDISSAIPRVVATRRVQAAKMAERPRGAARIRLTHRHGNPLDAQAMDTRVQTWPCRPGSGGICGWR</sequence>
<evidence type="ECO:0000313" key="3">
    <source>
        <dbReference type="Proteomes" id="UP001431010"/>
    </source>
</evidence>
<feature type="signal peptide" evidence="1">
    <location>
        <begin position="1"/>
        <end position="23"/>
    </location>
</feature>
<accession>A0ABY3RKT1</accession>
<organism evidence="2 3">
    <name type="scientific">Bradyrhizobium ontarionense</name>
    <dbReference type="NCBI Taxonomy" id="2898149"/>
    <lineage>
        <taxon>Bacteria</taxon>
        <taxon>Pseudomonadati</taxon>
        <taxon>Pseudomonadota</taxon>
        <taxon>Alphaproteobacteria</taxon>
        <taxon>Hyphomicrobiales</taxon>
        <taxon>Nitrobacteraceae</taxon>
        <taxon>Bradyrhizobium</taxon>
    </lineage>
</organism>